<proteinExistence type="predicted"/>
<evidence type="ECO:0000313" key="3">
    <source>
        <dbReference type="EMBL" id="GMG31563.1"/>
    </source>
</evidence>
<accession>A0AAN4YNV1</accession>
<sequence length="244" mass="27246">MASNQDFDLPPISSFDLQSLTDERSKTLYSLLQRNHQDHAVLSEPKLIFHNHMPHLIEMYQNESPQLKSLNDGLIRTGITKDNWRQFLGKKKYTFTFIPSRNKLTIETRYTAAYTTFFDQELANTQNDWKELVNEYLFTPPQPLINGFIGGRKPSPLPNHPNQKLTTVQSATHSSTSPTPTNSPTLKSQPKPLVSAAQTATQSTTTSTPHTQTHPPTKQPPQKKSSTAYTPTSASPASSPSQAS</sequence>
<reference evidence="3" key="1">
    <citation type="submission" date="2023-04" db="EMBL/GenBank/DDBJ databases">
        <title>Aspergillus oryzae NBRC 4228.</title>
        <authorList>
            <person name="Ichikawa N."/>
            <person name="Sato H."/>
            <person name="Tonouchi N."/>
        </authorList>
    </citation>
    <scope>NUCLEOTIDE SEQUENCE</scope>
    <source>
        <strain evidence="3">NBRC 4228</strain>
    </source>
</reference>
<organism evidence="3 4">
    <name type="scientific">Aspergillus oryzae</name>
    <name type="common">Yellow koji mold</name>
    <dbReference type="NCBI Taxonomy" id="5062"/>
    <lineage>
        <taxon>Eukaryota</taxon>
        <taxon>Fungi</taxon>
        <taxon>Dikarya</taxon>
        <taxon>Ascomycota</taxon>
        <taxon>Pezizomycotina</taxon>
        <taxon>Eurotiomycetes</taxon>
        <taxon>Eurotiomycetidae</taxon>
        <taxon>Eurotiales</taxon>
        <taxon>Aspergillaceae</taxon>
        <taxon>Aspergillus</taxon>
        <taxon>Aspergillus subgen. Circumdati</taxon>
    </lineage>
</organism>
<dbReference type="PANTHER" id="PTHR35870:SF6">
    <property type="entry name" value="MGS207 PROTEIN"/>
    <property type="match status" value="1"/>
</dbReference>
<evidence type="ECO:0000256" key="2">
    <source>
        <dbReference type="SAM" id="MobiDB-lite"/>
    </source>
</evidence>
<protein>
    <submittedName>
        <fullName evidence="3">Unnamed protein product</fullName>
    </submittedName>
</protein>
<evidence type="ECO:0000313" key="4">
    <source>
        <dbReference type="Proteomes" id="UP001165205"/>
    </source>
</evidence>
<name>A0AAN4YNV1_ASPOZ</name>
<dbReference type="InterPro" id="IPR025337">
    <property type="entry name" value="Questin_oxidase-like"/>
</dbReference>
<feature type="compositionally biased region" description="Polar residues" evidence="2">
    <location>
        <begin position="160"/>
        <end position="169"/>
    </location>
</feature>
<dbReference type="AlphaFoldDB" id="A0AAN4YNV1"/>
<gene>
    <name evidence="3" type="ORF">Aory04_000743400</name>
</gene>
<comment type="caution">
    <text evidence="3">The sequence shown here is derived from an EMBL/GenBank/DDBJ whole genome shotgun (WGS) entry which is preliminary data.</text>
</comment>
<dbReference type="Proteomes" id="UP001165205">
    <property type="component" value="Unassembled WGS sequence"/>
</dbReference>
<dbReference type="Pfam" id="PF14027">
    <property type="entry name" value="Questin_oxidase"/>
    <property type="match status" value="1"/>
</dbReference>
<dbReference type="EMBL" id="BSYA01000086">
    <property type="protein sequence ID" value="GMG31563.1"/>
    <property type="molecule type" value="Genomic_DNA"/>
</dbReference>
<feature type="region of interest" description="Disordered" evidence="2">
    <location>
        <begin position="147"/>
        <end position="244"/>
    </location>
</feature>
<dbReference type="GO" id="GO:0016491">
    <property type="term" value="F:oxidoreductase activity"/>
    <property type="evidence" value="ECO:0007669"/>
    <property type="project" value="UniProtKB-KW"/>
</dbReference>
<dbReference type="PANTHER" id="PTHR35870">
    <property type="entry name" value="PROTEIN, PUTATIVE (AFU_ORTHOLOGUE AFUA_5G03330)-RELATED"/>
    <property type="match status" value="1"/>
</dbReference>
<keyword evidence="1" id="KW-0560">Oxidoreductase</keyword>
<feature type="compositionally biased region" description="Low complexity" evidence="2">
    <location>
        <begin position="170"/>
        <end position="185"/>
    </location>
</feature>
<feature type="compositionally biased region" description="Low complexity" evidence="2">
    <location>
        <begin position="195"/>
        <end position="244"/>
    </location>
</feature>
<evidence type="ECO:0000256" key="1">
    <source>
        <dbReference type="ARBA" id="ARBA00023002"/>
    </source>
</evidence>